<dbReference type="InterPro" id="IPR001674">
    <property type="entry name" value="GMP_synth_C"/>
</dbReference>
<dbReference type="RefSeq" id="WP_013824844.1">
    <property type="nucleotide sequence ID" value="NC_015574.1"/>
</dbReference>
<dbReference type="NCBIfam" id="TIGR00884">
    <property type="entry name" value="guaA_Cterm"/>
    <property type="match status" value="1"/>
</dbReference>
<dbReference type="GeneID" id="10667782"/>
<dbReference type="InterPro" id="IPR025777">
    <property type="entry name" value="GMPS_ATP_PPase_dom"/>
</dbReference>
<dbReference type="PANTHER" id="PTHR11922">
    <property type="entry name" value="GMP SYNTHASE-RELATED"/>
    <property type="match status" value="1"/>
</dbReference>
<keyword evidence="10 13" id="KW-0067">ATP-binding</keyword>
<accession>F6D2I5</accession>
<dbReference type="Pfam" id="PF02540">
    <property type="entry name" value="NAD_synthase"/>
    <property type="match status" value="1"/>
</dbReference>
<dbReference type="EC" id="6.3.5.2" evidence="4 13"/>
<dbReference type="PANTHER" id="PTHR11922:SF2">
    <property type="entry name" value="GMP SYNTHASE [GLUTAMINE-HYDROLYZING]"/>
    <property type="match status" value="1"/>
</dbReference>
<dbReference type="Gene3D" id="3.40.50.620">
    <property type="entry name" value="HUPs"/>
    <property type="match status" value="1"/>
</dbReference>
<keyword evidence="7 13" id="KW-0547">Nucleotide-binding</keyword>
<proteinExistence type="inferred from homology"/>
<dbReference type="CDD" id="cd01997">
    <property type="entry name" value="GMP_synthase_C"/>
    <property type="match status" value="1"/>
</dbReference>
<feature type="binding site" evidence="14">
    <location>
        <begin position="29"/>
        <end position="35"/>
    </location>
    <ligand>
        <name>ATP</name>
        <dbReference type="ChEBI" id="CHEBI:30616"/>
    </ligand>
</feature>
<protein>
    <recommendedName>
        <fullName evidence="5 13">GMP synthase [glutamine-hydrolyzing] subunit B</fullName>
        <ecNumber evidence="4 13">6.3.5.2</ecNumber>
    </recommendedName>
    <alternativeName>
        <fullName evidence="11 13">GMP synthetase</fullName>
    </alternativeName>
</protein>
<dbReference type="InterPro" id="IPR026598">
    <property type="entry name" value="GMP_synthase_B"/>
</dbReference>
<dbReference type="Gene3D" id="3.30.300.10">
    <property type="match status" value="1"/>
</dbReference>
<dbReference type="InterPro" id="IPR022310">
    <property type="entry name" value="NAD/GMP_synthase"/>
</dbReference>
<dbReference type="Pfam" id="PF00958">
    <property type="entry name" value="GMP_synt_C"/>
    <property type="match status" value="1"/>
</dbReference>
<evidence type="ECO:0000256" key="12">
    <source>
        <dbReference type="ARBA" id="ARBA00049404"/>
    </source>
</evidence>
<evidence type="ECO:0000256" key="6">
    <source>
        <dbReference type="ARBA" id="ARBA00022598"/>
    </source>
</evidence>
<evidence type="ECO:0000256" key="4">
    <source>
        <dbReference type="ARBA" id="ARBA00012746"/>
    </source>
</evidence>
<keyword evidence="6 13" id="KW-0436">Ligase</keyword>
<reference evidence="16 17" key="1">
    <citation type="journal article" date="2014" name="Int. J. Syst. Evol. Microbiol.">
        <title>Methanobacterium paludis sp. nov. and a novel strain of Methanobacterium lacus isolated from northern peatlands.</title>
        <authorList>
            <person name="Cadillo-Quiroz H."/>
            <person name="Brauer S.L."/>
            <person name="Goodson N."/>
            <person name="Yavitt J.B."/>
            <person name="Zinder S.H."/>
        </authorList>
    </citation>
    <scope>NUCLEOTIDE SEQUENCE [LARGE SCALE GENOMIC DNA]</scope>
    <source>
        <strain evidence="17">DSM 25820 / JCM 18151 / SWAN1</strain>
    </source>
</reference>
<dbReference type="OrthoDB" id="33844at2157"/>
<evidence type="ECO:0000256" key="5">
    <source>
        <dbReference type="ARBA" id="ARBA00022411"/>
    </source>
</evidence>
<evidence type="ECO:0000313" key="17">
    <source>
        <dbReference type="Proteomes" id="UP000009231"/>
    </source>
</evidence>
<dbReference type="GO" id="GO:0005524">
    <property type="term" value="F:ATP binding"/>
    <property type="evidence" value="ECO:0007669"/>
    <property type="project" value="UniProtKB-UniRule"/>
</dbReference>
<name>F6D2I5_METPW</name>
<evidence type="ECO:0000256" key="10">
    <source>
        <dbReference type="ARBA" id="ARBA00022840"/>
    </source>
</evidence>
<evidence type="ECO:0000259" key="15">
    <source>
        <dbReference type="PROSITE" id="PS51553"/>
    </source>
</evidence>
<evidence type="ECO:0000256" key="7">
    <source>
        <dbReference type="ARBA" id="ARBA00022741"/>
    </source>
</evidence>
<dbReference type="KEGG" id="mew:MSWAN_0298"/>
<dbReference type="HOGENOM" id="CLU_014340_0_0_2"/>
<evidence type="ECO:0000256" key="1">
    <source>
        <dbReference type="ARBA" id="ARBA00002332"/>
    </source>
</evidence>
<comment type="catalytic activity">
    <reaction evidence="12 13">
        <text>XMP + L-glutamine + ATP + H2O = GMP + L-glutamate + AMP + diphosphate + 2 H(+)</text>
        <dbReference type="Rhea" id="RHEA:11680"/>
        <dbReference type="ChEBI" id="CHEBI:15377"/>
        <dbReference type="ChEBI" id="CHEBI:15378"/>
        <dbReference type="ChEBI" id="CHEBI:29985"/>
        <dbReference type="ChEBI" id="CHEBI:30616"/>
        <dbReference type="ChEBI" id="CHEBI:33019"/>
        <dbReference type="ChEBI" id="CHEBI:57464"/>
        <dbReference type="ChEBI" id="CHEBI:58115"/>
        <dbReference type="ChEBI" id="CHEBI:58359"/>
        <dbReference type="ChEBI" id="CHEBI:456215"/>
        <dbReference type="EC" id="6.3.5.2"/>
    </reaction>
</comment>
<evidence type="ECO:0000256" key="9">
    <source>
        <dbReference type="ARBA" id="ARBA00022755"/>
    </source>
</evidence>
<dbReference type="AlphaFoldDB" id="F6D2I5"/>
<comment type="pathway">
    <text evidence="2 13">Purine metabolism; GMP biosynthesis; GMP from XMP (L-Gln route): step 1/1.</text>
</comment>
<dbReference type="PROSITE" id="PS51553">
    <property type="entry name" value="GMPS_ATP_PPASE"/>
    <property type="match status" value="1"/>
</dbReference>
<evidence type="ECO:0000256" key="11">
    <source>
        <dbReference type="ARBA" id="ARBA00030464"/>
    </source>
</evidence>
<dbReference type="FunFam" id="3.30.300.10:FF:000002">
    <property type="entry name" value="GMP synthase [glutamine-hydrolyzing]"/>
    <property type="match status" value="1"/>
</dbReference>
<evidence type="ECO:0000313" key="16">
    <source>
        <dbReference type="EMBL" id="AEG17342.1"/>
    </source>
</evidence>
<keyword evidence="9 13" id="KW-0658">Purine biosynthesis</keyword>
<evidence type="ECO:0000256" key="14">
    <source>
        <dbReference type="PROSITE-ProRule" id="PRU00886"/>
    </source>
</evidence>
<keyword evidence="8 13" id="KW-0332">GMP biosynthesis</keyword>
<dbReference type="GO" id="GO:0005829">
    <property type="term" value="C:cytosol"/>
    <property type="evidence" value="ECO:0007669"/>
    <property type="project" value="TreeGrafter"/>
</dbReference>
<dbReference type="UniPathway" id="UPA00189">
    <property type="reaction ID" value="UER00296"/>
</dbReference>
<dbReference type="HAMAP" id="MF_00345">
    <property type="entry name" value="GMP_synthase_B"/>
    <property type="match status" value="1"/>
</dbReference>
<keyword evidence="17" id="KW-1185">Reference proteome</keyword>
<evidence type="ECO:0000256" key="8">
    <source>
        <dbReference type="ARBA" id="ARBA00022749"/>
    </source>
</evidence>
<evidence type="ECO:0000256" key="3">
    <source>
        <dbReference type="ARBA" id="ARBA00011264"/>
    </source>
</evidence>
<organism evidence="16 17">
    <name type="scientific">Methanobacterium paludis (strain DSM 25820 / JCM 18151 / SWAN1)</name>
    <dbReference type="NCBI Taxonomy" id="868131"/>
    <lineage>
        <taxon>Archaea</taxon>
        <taxon>Methanobacteriati</taxon>
        <taxon>Methanobacteriota</taxon>
        <taxon>Methanomada group</taxon>
        <taxon>Methanobacteria</taxon>
        <taxon>Methanobacteriales</taxon>
        <taxon>Methanobacteriaceae</taxon>
        <taxon>Methanobacterium</taxon>
    </lineage>
</organism>
<dbReference type="EMBL" id="CP002772">
    <property type="protein sequence ID" value="AEG17342.1"/>
    <property type="molecule type" value="Genomic_DNA"/>
</dbReference>
<comment type="function">
    <text evidence="1 13">Catalyzes the synthesis of GMP from XMP.</text>
</comment>
<dbReference type="GO" id="GO:0003921">
    <property type="term" value="F:GMP synthase activity"/>
    <property type="evidence" value="ECO:0007669"/>
    <property type="project" value="InterPro"/>
</dbReference>
<dbReference type="eggNOG" id="arCOG00085">
    <property type="taxonomic scope" value="Archaea"/>
</dbReference>
<dbReference type="SUPFAM" id="SSF52402">
    <property type="entry name" value="Adenine nucleotide alpha hydrolases-like"/>
    <property type="match status" value="1"/>
</dbReference>
<dbReference type="InterPro" id="IPR014729">
    <property type="entry name" value="Rossmann-like_a/b/a_fold"/>
</dbReference>
<evidence type="ECO:0000256" key="2">
    <source>
        <dbReference type="ARBA" id="ARBA00005153"/>
    </source>
</evidence>
<gene>
    <name evidence="13" type="primary">guaAB</name>
    <name evidence="16" type="ordered locus">MSWAN_0298</name>
</gene>
<comment type="subunit">
    <text evidence="3 13">Heterodimer composed of a glutamine amidotransferase subunit (A) and a GMP-binding subunit (B).</text>
</comment>
<dbReference type="Proteomes" id="UP000009231">
    <property type="component" value="Chromosome"/>
</dbReference>
<sequence length="308" mass="34330">MFDPSDFINESIKKMKNEIGNKKAIIALSGGVDSSVASVLTHRAIKDNLVAVFVDHGLLREGESKYVENTFKEKLNFICVDAKEEFLGELEGVVDPEEKRKIIGKVFIDVFERIAKKEGAEFLVQGTIAPDWIESQGNIKSHHNLALPHGLVLKIVEPIRELYKDEVRIVGKELGIPDEITNRQPYPGPGLAVRIVGDITPEKINICRKANAIVEEEVKKEGLDETLWQYFAVLTDTKVTGVKGDIRDFGYLVVLRMVESLDAMTADVPELPWNMIKTISQRITAQIPEVTHVALSVSDKPPSTIEFA</sequence>
<evidence type="ECO:0000256" key="13">
    <source>
        <dbReference type="HAMAP-Rule" id="MF_00345"/>
    </source>
</evidence>
<feature type="domain" description="GMPS ATP-PPase" evidence="15">
    <location>
        <begin position="2"/>
        <end position="183"/>
    </location>
</feature>
<dbReference type="STRING" id="868131.MSWAN_0298"/>